<feature type="domain" description="Arm DNA-binding" evidence="2">
    <location>
        <begin position="2"/>
        <end position="59"/>
    </location>
</feature>
<reference evidence="3 4" key="1">
    <citation type="submission" date="2022-08" db="EMBL/GenBank/DDBJ databases">
        <title>Myroides zhujiangensis sp. nov., a novel bacterium isolated from sediment in the Pearl River Estuary.</title>
        <authorList>
            <person name="Cui L."/>
        </authorList>
    </citation>
    <scope>NUCLEOTIDE SEQUENCE [LARGE SCALE GENOMIC DNA]</scope>
    <source>
        <strain evidence="3 4">SCSIO 72103</strain>
    </source>
</reference>
<feature type="region of interest" description="Disordered" evidence="1">
    <location>
        <begin position="47"/>
        <end position="66"/>
    </location>
</feature>
<protein>
    <recommendedName>
        <fullName evidence="2">Arm DNA-binding domain-containing protein</fullName>
    </recommendedName>
</protein>
<evidence type="ECO:0000259" key="2">
    <source>
        <dbReference type="Pfam" id="PF17293"/>
    </source>
</evidence>
<organism evidence="3 4">
    <name type="scientific">Paenimyroides aestuarii</name>
    <dbReference type="NCBI Taxonomy" id="2968490"/>
    <lineage>
        <taxon>Bacteria</taxon>
        <taxon>Pseudomonadati</taxon>
        <taxon>Bacteroidota</taxon>
        <taxon>Flavobacteriia</taxon>
        <taxon>Flavobacteriales</taxon>
        <taxon>Flavobacteriaceae</taxon>
        <taxon>Paenimyroides</taxon>
    </lineage>
</organism>
<dbReference type="EMBL" id="CP102382">
    <property type="protein sequence ID" value="UUV22835.1"/>
    <property type="molecule type" value="Genomic_DNA"/>
</dbReference>
<dbReference type="Proteomes" id="UP001317001">
    <property type="component" value="Chromosome"/>
</dbReference>
<name>A0ABY5NW66_9FLAO</name>
<evidence type="ECO:0000313" key="4">
    <source>
        <dbReference type="Proteomes" id="UP001317001"/>
    </source>
</evidence>
<feature type="compositionally biased region" description="Basic residues" evidence="1">
    <location>
        <begin position="51"/>
        <end position="60"/>
    </location>
</feature>
<proteinExistence type="predicted"/>
<dbReference type="InterPro" id="IPR035386">
    <property type="entry name" value="Arm-DNA-bind_5"/>
</dbReference>
<sequence>MLNKKKSSEGKISLYIETYKGSHIYEEGKRKHIREFEFLKRYLHENPKNPKEKKKTKKHLSLLTRF</sequence>
<keyword evidence="4" id="KW-1185">Reference proteome</keyword>
<gene>
    <name evidence="3" type="ORF">NPX36_11190</name>
</gene>
<evidence type="ECO:0000256" key="1">
    <source>
        <dbReference type="SAM" id="MobiDB-lite"/>
    </source>
</evidence>
<dbReference type="Pfam" id="PF17293">
    <property type="entry name" value="Arm-DNA-bind_5"/>
    <property type="match status" value="1"/>
</dbReference>
<dbReference type="RefSeq" id="WP_257500745.1">
    <property type="nucleotide sequence ID" value="NZ_CP102382.1"/>
</dbReference>
<evidence type="ECO:0000313" key="3">
    <source>
        <dbReference type="EMBL" id="UUV22835.1"/>
    </source>
</evidence>
<accession>A0ABY5NW66</accession>